<evidence type="ECO:0000256" key="1">
    <source>
        <dbReference type="ARBA" id="ARBA00004123"/>
    </source>
</evidence>
<feature type="region of interest" description="Disordered" evidence="11">
    <location>
        <begin position="586"/>
        <end position="662"/>
    </location>
</feature>
<evidence type="ECO:0000259" key="12">
    <source>
        <dbReference type="Pfam" id="PF15269"/>
    </source>
</evidence>
<protein>
    <recommendedName>
        <fullName evidence="10">Zinc finger protein 750</fullName>
    </recommendedName>
</protein>
<dbReference type="GO" id="GO:0005634">
    <property type="term" value="C:nucleus"/>
    <property type="evidence" value="ECO:0007669"/>
    <property type="project" value="UniProtKB-SubCell"/>
</dbReference>
<feature type="region of interest" description="Disordered" evidence="11">
    <location>
        <begin position="542"/>
        <end position="561"/>
    </location>
</feature>
<feature type="region of interest" description="Disordered" evidence="11">
    <location>
        <begin position="485"/>
        <end position="515"/>
    </location>
</feature>
<dbReference type="GO" id="GO:0000978">
    <property type="term" value="F:RNA polymerase II cis-regulatory region sequence-specific DNA binding"/>
    <property type="evidence" value="ECO:0007669"/>
    <property type="project" value="TreeGrafter"/>
</dbReference>
<reference evidence="13" key="1">
    <citation type="submission" date="2023-08" db="EMBL/GenBank/DDBJ databases">
        <title>Pelteobagrus vachellii genome.</title>
        <authorList>
            <person name="Liu H."/>
        </authorList>
    </citation>
    <scope>NUCLEOTIDE SEQUENCE</scope>
    <source>
        <strain evidence="13">PRFRI_2022a</strain>
        <tissue evidence="13">Muscle</tissue>
    </source>
</reference>
<dbReference type="PANTHER" id="PTHR14678:SF1">
    <property type="entry name" value="ZINC FINGER PROTEIN 750"/>
    <property type="match status" value="1"/>
</dbReference>
<evidence type="ECO:0000256" key="8">
    <source>
        <dbReference type="ARBA" id="ARBA00023163"/>
    </source>
</evidence>
<dbReference type="InterPro" id="IPR039064">
    <property type="entry name" value="ZNF750_Znf"/>
</dbReference>
<comment type="subcellular location">
    <subcellularLocation>
        <location evidence="1">Nucleus</location>
    </subcellularLocation>
</comment>
<keyword evidence="4" id="KW-0221">Differentiation</keyword>
<feature type="compositionally biased region" description="Polar residues" evidence="11">
    <location>
        <begin position="485"/>
        <end position="502"/>
    </location>
</feature>
<dbReference type="InterPro" id="IPR039363">
    <property type="entry name" value="ZNF750"/>
</dbReference>
<sequence length="662" mass="74480">MTAPSKEWKPKKPHYIPQPPGKPFMYHCFQCPFTCNEKSHLFNHMKYDLCKNSLSLQSKISLNTVDEISMTKATTEVPMQNNDSAQLDYLNEMTTVELKDDHNAQPNEEERSNIPERVLLPQSDPQPKQNADLLMNKSSSRTDGTKTVSSNNEELPTTHTSAFSDDPSFQEDPTSTFHQPPKSFQHEVLPVYNPISIHNSVLLDYKPQEQAQETEYFSQRLKYPSYAINYNLYSTCSSYSPYFVCDNYCNHLPSASHFTPYSGESTKFNSQPLGIHPLLPGQLLPIRSFPTSHNLTLDQTYRFYHSSPSLMYHPQDQTYLTSCSNSIKGHSTMAVPNNLNHVRPDGLRLDLYSMVQRECLLMQEPGIRISQQNKVQMSPKLGCSPTGSPAGPNARDHTQKDSQKPLDVSGIVSPHDQLEKYNTSSLSAKDGSRQGRSTHRQRAAEQEEVTNGDVAQMNLSNNEPAFEVPLNLSLKPIAGIPTSLSHIQGQSKSTTWGTMDSSSLKEENDDTTDEEKRTAAFALCQLAQWNLSEQIESSETSTHLSKFTETSPNDGLSNHQISSTSFHANCIRGNPVAIPEDKISFEESDSTETEKTNFSSEFPDPKSTLDVNCSTRYPDATTVTETNPRTKIQTKSRRYGTSAKRSTDSVPRNRVLRKRLRR</sequence>
<evidence type="ECO:0000313" key="13">
    <source>
        <dbReference type="EMBL" id="KAK2818296.1"/>
    </source>
</evidence>
<dbReference type="EMBL" id="JAVHJS010000024">
    <property type="protein sequence ID" value="KAK2818296.1"/>
    <property type="molecule type" value="Genomic_DNA"/>
</dbReference>
<dbReference type="Proteomes" id="UP001187315">
    <property type="component" value="Unassembled WGS sequence"/>
</dbReference>
<dbReference type="GO" id="GO:0001228">
    <property type="term" value="F:DNA-binding transcription activator activity, RNA polymerase II-specific"/>
    <property type="evidence" value="ECO:0007669"/>
    <property type="project" value="TreeGrafter"/>
</dbReference>
<proteinExistence type="predicted"/>
<evidence type="ECO:0000256" key="5">
    <source>
        <dbReference type="ARBA" id="ARBA00022833"/>
    </source>
</evidence>
<feature type="region of interest" description="Disordered" evidence="11">
    <location>
        <begin position="101"/>
        <end position="178"/>
    </location>
</feature>
<organism evidence="13 14">
    <name type="scientific">Tachysurus vachellii</name>
    <name type="common">Darkbarbel catfish</name>
    <name type="synonym">Pelteobagrus vachellii</name>
    <dbReference type="NCBI Taxonomy" id="175792"/>
    <lineage>
        <taxon>Eukaryota</taxon>
        <taxon>Metazoa</taxon>
        <taxon>Chordata</taxon>
        <taxon>Craniata</taxon>
        <taxon>Vertebrata</taxon>
        <taxon>Euteleostomi</taxon>
        <taxon>Actinopterygii</taxon>
        <taxon>Neopterygii</taxon>
        <taxon>Teleostei</taxon>
        <taxon>Ostariophysi</taxon>
        <taxon>Siluriformes</taxon>
        <taxon>Bagridae</taxon>
        <taxon>Tachysurus</taxon>
    </lineage>
</organism>
<evidence type="ECO:0000256" key="2">
    <source>
        <dbReference type="ARBA" id="ARBA00022723"/>
    </source>
</evidence>
<evidence type="ECO:0000256" key="6">
    <source>
        <dbReference type="ARBA" id="ARBA00023015"/>
    </source>
</evidence>
<dbReference type="GO" id="GO:0008544">
    <property type="term" value="P:epidermis development"/>
    <property type="evidence" value="ECO:0007669"/>
    <property type="project" value="TreeGrafter"/>
</dbReference>
<keyword evidence="6" id="KW-0805">Transcription regulation</keyword>
<feature type="compositionally biased region" description="Polar residues" evidence="11">
    <location>
        <begin position="609"/>
        <end position="631"/>
    </location>
</feature>
<feature type="domain" description="Zinc finger protein 750-like zinc finger" evidence="12">
    <location>
        <begin position="9"/>
        <end position="58"/>
    </location>
</feature>
<evidence type="ECO:0000256" key="4">
    <source>
        <dbReference type="ARBA" id="ARBA00022782"/>
    </source>
</evidence>
<accession>A0AA88IST0</accession>
<comment type="caution">
    <text evidence="13">The sequence shown here is derived from an EMBL/GenBank/DDBJ whole genome shotgun (WGS) entry which is preliminary data.</text>
</comment>
<keyword evidence="7" id="KW-0010">Activator</keyword>
<keyword evidence="3" id="KW-0863">Zinc-finger</keyword>
<feature type="compositionally biased region" description="Basic and acidic residues" evidence="11">
    <location>
        <begin position="394"/>
        <end position="404"/>
    </location>
</feature>
<keyword evidence="2" id="KW-0479">Metal-binding</keyword>
<keyword evidence="8" id="KW-0804">Transcription</keyword>
<feature type="region of interest" description="Disordered" evidence="11">
    <location>
        <begin position="370"/>
        <end position="453"/>
    </location>
</feature>
<gene>
    <name evidence="13" type="ORF">Q7C36_022229</name>
</gene>
<dbReference type="AlphaFoldDB" id="A0AA88IST0"/>
<feature type="compositionally biased region" description="Polar residues" evidence="11">
    <location>
        <begin position="136"/>
        <end position="163"/>
    </location>
</feature>
<evidence type="ECO:0000256" key="9">
    <source>
        <dbReference type="ARBA" id="ARBA00023242"/>
    </source>
</evidence>
<keyword evidence="14" id="KW-1185">Reference proteome</keyword>
<evidence type="ECO:0000256" key="11">
    <source>
        <dbReference type="SAM" id="MobiDB-lite"/>
    </source>
</evidence>
<evidence type="ECO:0000256" key="3">
    <source>
        <dbReference type="ARBA" id="ARBA00022771"/>
    </source>
</evidence>
<dbReference type="Pfam" id="PF15269">
    <property type="entry name" value="zf-C2H2_7"/>
    <property type="match status" value="1"/>
</dbReference>
<keyword evidence="9" id="KW-0539">Nucleus</keyword>
<dbReference type="GO" id="GO:1990841">
    <property type="term" value="F:promoter-specific chromatin binding"/>
    <property type="evidence" value="ECO:0007669"/>
    <property type="project" value="TreeGrafter"/>
</dbReference>
<keyword evidence="5" id="KW-0862">Zinc</keyword>
<dbReference type="PANTHER" id="PTHR14678">
    <property type="entry name" value="PROLINE-RICH PROTEIN 35-RELATED"/>
    <property type="match status" value="1"/>
</dbReference>
<dbReference type="GO" id="GO:0008270">
    <property type="term" value="F:zinc ion binding"/>
    <property type="evidence" value="ECO:0007669"/>
    <property type="project" value="UniProtKB-KW"/>
</dbReference>
<dbReference type="GO" id="GO:0030154">
    <property type="term" value="P:cell differentiation"/>
    <property type="evidence" value="ECO:0007669"/>
    <property type="project" value="UniProtKB-KW"/>
</dbReference>
<name>A0AA88IST0_TACVA</name>
<evidence type="ECO:0000256" key="7">
    <source>
        <dbReference type="ARBA" id="ARBA00023159"/>
    </source>
</evidence>
<evidence type="ECO:0000313" key="14">
    <source>
        <dbReference type="Proteomes" id="UP001187315"/>
    </source>
</evidence>
<feature type="compositionally biased region" description="Basic and acidic residues" evidence="11">
    <location>
        <begin position="101"/>
        <end position="114"/>
    </location>
</feature>
<evidence type="ECO:0000256" key="10">
    <source>
        <dbReference type="ARBA" id="ARBA00040216"/>
    </source>
</evidence>